<proteinExistence type="predicted"/>
<gene>
    <name evidence="2" type="ORF">PHMEG_00023112</name>
</gene>
<reference evidence="3" key="1">
    <citation type="submission" date="2017-03" db="EMBL/GenBank/DDBJ databases">
        <title>Phytopthora megakarya and P. palmivora, two closely related causual agents of cacao black pod achieved similar genome size and gene model numbers by different mechanisms.</title>
        <authorList>
            <person name="Ali S."/>
            <person name="Shao J."/>
            <person name="Larry D.J."/>
            <person name="Kronmiller B."/>
            <person name="Shen D."/>
            <person name="Strem M.D."/>
            <person name="Melnick R.L."/>
            <person name="Guiltinan M.J."/>
            <person name="Tyler B.M."/>
            <person name="Meinhardt L.W."/>
            <person name="Bailey B.A."/>
        </authorList>
    </citation>
    <scope>NUCLEOTIDE SEQUENCE [LARGE SCALE GENOMIC DNA]</scope>
    <source>
        <strain evidence="3">zdho120</strain>
    </source>
</reference>
<evidence type="ECO:0000313" key="2">
    <source>
        <dbReference type="EMBL" id="OWZ04904.1"/>
    </source>
</evidence>
<name>A0A225VIH6_9STRA</name>
<accession>A0A225VIH6</accession>
<keyword evidence="3" id="KW-1185">Reference proteome</keyword>
<sequence length="336" mass="37000">MTDANDVTVKVVCNERPASMAVAATNDVTVPTASGRRPTITMTAAREESTTLSDDRAPVRDDPEEVTRRRCGTEAYGHTRHDDNEAKDANVATTDAAASTVHVNHDSATAGDVNDRGDDDEPVLVEDYTLQLTDDEIVAAQKKMQAKNDYGLVTIETVHEPARYDNFVLRREDKTGKIETIITQVSFLARYHYPEPLLTQVALYIDEDLQEEDLQPAGDESPVAAVVFAAMIPAVSTIQPRGTKRTQQRLAVLRNTTTRVDSWWNDIDADVVMEQISTYWNTNSFPAVIPTSGGPTTKISGFMTDMHAHDGRLSITTNDGYIGPNGSRKTVMERKT</sequence>
<protein>
    <submittedName>
        <fullName evidence="2">Uncharacterized protein</fullName>
    </submittedName>
</protein>
<evidence type="ECO:0000256" key="1">
    <source>
        <dbReference type="SAM" id="MobiDB-lite"/>
    </source>
</evidence>
<comment type="caution">
    <text evidence="2">The sequence shown here is derived from an EMBL/GenBank/DDBJ whole genome shotgun (WGS) entry which is preliminary data.</text>
</comment>
<dbReference type="Proteomes" id="UP000198211">
    <property type="component" value="Unassembled WGS sequence"/>
</dbReference>
<dbReference type="AlphaFoldDB" id="A0A225VIH6"/>
<dbReference type="EMBL" id="NBNE01004716">
    <property type="protein sequence ID" value="OWZ04904.1"/>
    <property type="molecule type" value="Genomic_DNA"/>
</dbReference>
<feature type="region of interest" description="Disordered" evidence="1">
    <location>
        <begin position="46"/>
        <end position="69"/>
    </location>
</feature>
<organism evidence="2 3">
    <name type="scientific">Phytophthora megakarya</name>
    <dbReference type="NCBI Taxonomy" id="4795"/>
    <lineage>
        <taxon>Eukaryota</taxon>
        <taxon>Sar</taxon>
        <taxon>Stramenopiles</taxon>
        <taxon>Oomycota</taxon>
        <taxon>Peronosporomycetes</taxon>
        <taxon>Peronosporales</taxon>
        <taxon>Peronosporaceae</taxon>
        <taxon>Phytophthora</taxon>
    </lineage>
</organism>
<evidence type="ECO:0000313" key="3">
    <source>
        <dbReference type="Proteomes" id="UP000198211"/>
    </source>
</evidence>